<comment type="caution">
    <text evidence="1">The sequence shown here is derived from an EMBL/GenBank/DDBJ whole genome shotgun (WGS) entry which is preliminary data.</text>
</comment>
<accession>A0ACB7HM93</accession>
<dbReference type="Proteomes" id="UP000091857">
    <property type="component" value="Chromosome 5"/>
</dbReference>
<protein>
    <submittedName>
        <fullName evidence="1">Uncharacterized protein</fullName>
    </submittedName>
</protein>
<sequence>MSNAMTRTRSGERFYNPPPMRRHQHQLLLQKQLQRPFISDNRIDSAEARLRGQRTGEADRQPFFCLGDLWESFKEWSVYGAGVPLLLNRNDVVKQYYVPSLSGIQLYQDSSRLRRHGDDSDAESSRVTSSAIGSKFEAEKRAKGGADGLWSQHNLMNLNSQGVQRLTLRDKPLHCSSNNVTEISNSTGLLVYEYLEQEQPHHRKPLYDKVSSLASQFPDIKICRSCDLLPGSWVAVAWYPIYRIPTGPTLQNLDASFLTFHSLSTKATSKNQVDRKAYSMIASSKIALPVFGLASYKLRGSILTPSGAHECEQVNSLLHAADTWLRSLEVNLPDFQFFVSHNS</sequence>
<gene>
    <name evidence="1" type="ORF">MANES_05G000600v8</name>
</gene>
<evidence type="ECO:0000313" key="2">
    <source>
        <dbReference type="Proteomes" id="UP000091857"/>
    </source>
</evidence>
<dbReference type="EMBL" id="CM004391">
    <property type="protein sequence ID" value="KAG8653241.1"/>
    <property type="molecule type" value="Genomic_DNA"/>
</dbReference>
<proteinExistence type="predicted"/>
<name>A0ACB7HM93_MANES</name>
<reference evidence="2" key="1">
    <citation type="journal article" date="2016" name="Nat. Biotechnol.">
        <title>Sequencing wild and cultivated cassava and related species reveals extensive interspecific hybridization and genetic diversity.</title>
        <authorList>
            <person name="Bredeson J.V."/>
            <person name="Lyons J.B."/>
            <person name="Prochnik S.E."/>
            <person name="Wu G.A."/>
            <person name="Ha C.M."/>
            <person name="Edsinger-Gonzales E."/>
            <person name="Grimwood J."/>
            <person name="Schmutz J."/>
            <person name="Rabbi I.Y."/>
            <person name="Egesi C."/>
            <person name="Nauluvula P."/>
            <person name="Lebot V."/>
            <person name="Ndunguru J."/>
            <person name="Mkamilo G."/>
            <person name="Bart R.S."/>
            <person name="Setter T.L."/>
            <person name="Gleadow R.M."/>
            <person name="Kulakow P."/>
            <person name="Ferguson M.E."/>
            <person name="Rounsley S."/>
            <person name="Rokhsar D.S."/>
        </authorList>
    </citation>
    <scope>NUCLEOTIDE SEQUENCE [LARGE SCALE GENOMIC DNA]</scope>
    <source>
        <strain evidence="2">cv. AM560-2</strain>
    </source>
</reference>
<organism evidence="1 2">
    <name type="scientific">Manihot esculenta</name>
    <name type="common">Cassava</name>
    <name type="synonym">Jatropha manihot</name>
    <dbReference type="NCBI Taxonomy" id="3983"/>
    <lineage>
        <taxon>Eukaryota</taxon>
        <taxon>Viridiplantae</taxon>
        <taxon>Streptophyta</taxon>
        <taxon>Embryophyta</taxon>
        <taxon>Tracheophyta</taxon>
        <taxon>Spermatophyta</taxon>
        <taxon>Magnoliopsida</taxon>
        <taxon>eudicotyledons</taxon>
        <taxon>Gunneridae</taxon>
        <taxon>Pentapetalae</taxon>
        <taxon>rosids</taxon>
        <taxon>fabids</taxon>
        <taxon>Malpighiales</taxon>
        <taxon>Euphorbiaceae</taxon>
        <taxon>Crotonoideae</taxon>
        <taxon>Manihoteae</taxon>
        <taxon>Manihot</taxon>
    </lineage>
</organism>
<keyword evidence="2" id="KW-1185">Reference proteome</keyword>
<evidence type="ECO:0000313" key="1">
    <source>
        <dbReference type="EMBL" id="KAG8653241.1"/>
    </source>
</evidence>